<dbReference type="EMBL" id="KN847323">
    <property type="protein sequence ID" value="KIW50202.1"/>
    <property type="molecule type" value="Genomic_DNA"/>
</dbReference>
<organism evidence="2 3">
    <name type="scientific">Exophiala xenobiotica</name>
    <dbReference type="NCBI Taxonomy" id="348802"/>
    <lineage>
        <taxon>Eukaryota</taxon>
        <taxon>Fungi</taxon>
        <taxon>Dikarya</taxon>
        <taxon>Ascomycota</taxon>
        <taxon>Pezizomycotina</taxon>
        <taxon>Eurotiomycetes</taxon>
        <taxon>Chaetothyriomycetidae</taxon>
        <taxon>Chaetothyriales</taxon>
        <taxon>Herpotrichiellaceae</taxon>
        <taxon>Exophiala</taxon>
    </lineage>
</organism>
<dbReference type="Proteomes" id="UP000054342">
    <property type="component" value="Unassembled WGS sequence"/>
</dbReference>
<name>A0A0D2CK34_9EURO</name>
<evidence type="ECO:0008006" key="4">
    <source>
        <dbReference type="Google" id="ProtNLM"/>
    </source>
</evidence>
<protein>
    <recommendedName>
        <fullName evidence="4">DUF1275 domain protein</fullName>
    </recommendedName>
</protein>
<feature type="transmembrane region" description="Helical" evidence="1">
    <location>
        <begin position="92"/>
        <end position="111"/>
    </location>
</feature>
<dbReference type="PANTHER" id="PTHR37488:SF8">
    <property type="entry name" value="DUF1275 DOMAIN PROTEIN (AFU_ORTHOLOGUE AFUA_5G13060)"/>
    <property type="match status" value="1"/>
</dbReference>
<feature type="transmembrane region" description="Helical" evidence="1">
    <location>
        <begin position="239"/>
        <end position="260"/>
    </location>
</feature>
<accession>A0A0D2CK34</accession>
<keyword evidence="1" id="KW-0812">Transmembrane</keyword>
<proteinExistence type="predicted"/>
<dbReference type="OrthoDB" id="5288586at2759"/>
<sequence>MPLNSVVFEADPEKNASVVVTQSKQSRLLKHWRQDIRIKHSDIILLMCSFLSGLCDSGAFNAWSCFVCMQTGNTIFLGLGAAGLPISKPYGWLRSLIAILAFVVGCFVFSTSRNRNPRSRGTLATSFLVQGSCLVVAAVLVQAKVVPDAVKDSESMMVLIPLVFLGFQAGGQVWTGEVLGFKEIPTTVLTSVYFGLASDVKFLQGLKMNLPRNRRLIAVAALLIGAISGGWLSRSRGGIPSVFFVAAGLKFCISGIWMLWPADEKGQLVPRVTIDRPSH</sequence>
<keyword evidence="1" id="KW-0472">Membrane</keyword>
<feature type="transmembrane region" description="Helical" evidence="1">
    <location>
        <begin position="216"/>
        <end position="233"/>
    </location>
</feature>
<evidence type="ECO:0000256" key="1">
    <source>
        <dbReference type="SAM" id="Phobius"/>
    </source>
</evidence>
<evidence type="ECO:0000313" key="3">
    <source>
        <dbReference type="Proteomes" id="UP000054342"/>
    </source>
</evidence>
<dbReference type="PANTHER" id="PTHR37488">
    <property type="entry name" value="DUF1275 DOMAIN-CONTAINING PROTEIN"/>
    <property type="match status" value="1"/>
</dbReference>
<feature type="transmembrane region" description="Helical" evidence="1">
    <location>
        <begin position="123"/>
        <end position="143"/>
    </location>
</feature>
<dbReference type="InterPro" id="IPR010699">
    <property type="entry name" value="DUF1275"/>
</dbReference>
<evidence type="ECO:0000313" key="2">
    <source>
        <dbReference type="EMBL" id="KIW50202.1"/>
    </source>
</evidence>
<reference evidence="2 3" key="1">
    <citation type="submission" date="2015-01" db="EMBL/GenBank/DDBJ databases">
        <title>The Genome Sequence of Exophiala xenobiotica CBS118157.</title>
        <authorList>
            <consortium name="The Broad Institute Genomics Platform"/>
            <person name="Cuomo C."/>
            <person name="de Hoog S."/>
            <person name="Gorbushina A."/>
            <person name="Stielow B."/>
            <person name="Teixiera M."/>
            <person name="Abouelleil A."/>
            <person name="Chapman S.B."/>
            <person name="Priest M."/>
            <person name="Young S.K."/>
            <person name="Wortman J."/>
            <person name="Nusbaum C."/>
            <person name="Birren B."/>
        </authorList>
    </citation>
    <scope>NUCLEOTIDE SEQUENCE [LARGE SCALE GENOMIC DNA]</scope>
    <source>
        <strain evidence="2 3">CBS 118157</strain>
    </source>
</reference>
<feature type="transmembrane region" description="Helical" evidence="1">
    <location>
        <begin position="155"/>
        <end position="174"/>
    </location>
</feature>
<dbReference type="Pfam" id="PF06912">
    <property type="entry name" value="DUF1275"/>
    <property type="match status" value="1"/>
</dbReference>
<dbReference type="AlphaFoldDB" id="A0A0D2CK34"/>
<dbReference type="RefSeq" id="XP_013310786.1">
    <property type="nucleotide sequence ID" value="XM_013455332.1"/>
</dbReference>
<gene>
    <name evidence="2" type="ORF">PV05_11813</name>
</gene>
<dbReference type="HOGENOM" id="CLU_061825_0_0_1"/>
<keyword evidence="1" id="KW-1133">Transmembrane helix</keyword>
<dbReference type="GeneID" id="25333721"/>
<keyword evidence="3" id="KW-1185">Reference proteome</keyword>